<dbReference type="SUPFAM" id="SSF47413">
    <property type="entry name" value="lambda repressor-like DNA-binding domains"/>
    <property type="match status" value="1"/>
</dbReference>
<evidence type="ECO:0000313" key="2">
    <source>
        <dbReference type="EMBL" id="CAB4184773.1"/>
    </source>
</evidence>
<dbReference type="Gene3D" id="1.10.260.40">
    <property type="entry name" value="lambda repressor-like DNA-binding domains"/>
    <property type="match status" value="1"/>
</dbReference>
<dbReference type="InterPro" id="IPR010982">
    <property type="entry name" value="Lambda_DNA-bd_dom_sf"/>
</dbReference>
<accession>A0A6J5QK98</accession>
<sequence>MLQDREVAVLVTEHLPEDGKSVLTTYTEIADILENLPLLVREHRRSRGLSLRQASAQSGVDFSTLTRLEQCANTGLVSVVLVLRWMGFNR</sequence>
<organism evidence="2">
    <name type="scientific">uncultured Caudovirales phage</name>
    <dbReference type="NCBI Taxonomy" id="2100421"/>
    <lineage>
        <taxon>Viruses</taxon>
        <taxon>Duplodnaviria</taxon>
        <taxon>Heunggongvirae</taxon>
        <taxon>Uroviricota</taxon>
        <taxon>Caudoviricetes</taxon>
        <taxon>Peduoviridae</taxon>
        <taxon>Maltschvirus</taxon>
        <taxon>Maltschvirus maltsch</taxon>
    </lineage>
</organism>
<dbReference type="EMBL" id="LR797421">
    <property type="protein sequence ID" value="CAB4215619.1"/>
    <property type="molecule type" value="Genomic_DNA"/>
</dbReference>
<protein>
    <submittedName>
        <fullName evidence="2">HTH_XRE domain containing protein</fullName>
    </submittedName>
</protein>
<dbReference type="CDD" id="cd00093">
    <property type="entry name" value="HTH_XRE"/>
    <property type="match status" value="1"/>
</dbReference>
<reference evidence="2" key="1">
    <citation type="submission" date="2020-05" db="EMBL/GenBank/DDBJ databases">
        <authorList>
            <person name="Chiriac C."/>
            <person name="Salcher M."/>
            <person name="Ghai R."/>
            <person name="Kavagutti S V."/>
        </authorList>
    </citation>
    <scope>NUCLEOTIDE SEQUENCE</scope>
</reference>
<gene>
    <name evidence="2" type="ORF">UFOVP1121_47</name>
    <name evidence="3" type="ORF">UFOVP1482_45</name>
</gene>
<dbReference type="GO" id="GO:0003677">
    <property type="term" value="F:DNA binding"/>
    <property type="evidence" value="ECO:0007669"/>
    <property type="project" value="InterPro"/>
</dbReference>
<dbReference type="EMBL" id="LR797067">
    <property type="protein sequence ID" value="CAB4184773.1"/>
    <property type="molecule type" value="Genomic_DNA"/>
</dbReference>
<proteinExistence type="predicted"/>
<dbReference type="InterPro" id="IPR001387">
    <property type="entry name" value="Cro/C1-type_HTH"/>
</dbReference>
<evidence type="ECO:0000313" key="3">
    <source>
        <dbReference type="EMBL" id="CAB4215619.1"/>
    </source>
</evidence>
<name>A0A6J5QK98_9CAUD</name>
<dbReference type="PROSITE" id="PS50943">
    <property type="entry name" value="HTH_CROC1"/>
    <property type="match status" value="1"/>
</dbReference>
<feature type="domain" description="HTH cro/C1-type" evidence="1">
    <location>
        <begin position="40"/>
        <end position="70"/>
    </location>
</feature>
<evidence type="ECO:0000259" key="1">
    <source>
        <dbReference type="PROSITE" id="PS50943"/>
    </source>
</evidence>